<dbReference type="STRING" id="767519.SAMN05216559_3612"/>
<dbReference type="InterPro" id="IPR045397">
    <property type="entry name" value="TumE-like"/>
</dbReference>
<dbReference type="Proteomes" id="UP000199062">
    <property type="component" value="Unassembled WGS sequence"/>
</dbReference>
<protein>
    <submittedName>
        <fullName evidence="1">Uncharacterized protein</fullName>
    </submittedName>
</protein>
<dbReference type="Pfam" id="PF20126">
    <property type="entry name" value="TumE"/>
    <property type="match status" value="1"/>
</dbReference>
<dbReference type="OrthoDB" id="294990at2157"/>
<name>A0A1I6M2P0_9EURY</name>
<gene>
    <name evidence="1" type="ORF">SAMN05216559_3612</name>
</gene>
<dbReference type="RefSeq" id="WP_089818325.1">
    <property type="nucleotide sequence ID" value="NZ_FOZK01000004.1"/>
</dbReference>
<dbReference type="EMBL" id="FOZK01000004">
    <property type="protein sequence ID" value="SFS09898.1"/>
    <property type="molecule type" value="Genomic_DNA"/>
</dbReference>
<evidence type="ECO:0000313" key="1">
    <source>
        <dbReference type="EMBL" id="SFS09898.1"/>
    </source>
</evidence>
<dbReference type="AlphaFoldDB" id="A0A1I6M2P0"/>
<reference evidence="1 2" key="1">
    <citation type="submission" date="2016-10" db="EMBL/GenBank/DDBJ databases">
        <authorList>
            <person name="de Groot N.N."/>
        </authorList>
    </citation>
    <scope>NUCLEOTIDE SEQUENCE [LARGE SCALE GENOMIC DNA]</scope>
    <source>
        <strain evidence="1 2">CGMCC 1.10457</strain>
    </source>
</reference>
<evidence type="ECO:0000313" key="2">
    <source>
        <dbReference type="Proteomes" id="UP000199062"/>
    </source>
</evidence>
<sequence length="104" mass="12109">MDGDESATLLLRERENFDTRYAEVKAWDVPESDRYPDGVKYSFQYGEFDGDTVFRYDNFPDHPDAPHHHKHTTDGSVEGVEFDGVAALFRRFKSEVNDHGHDWN</sequence>
<keyword evidence="2" id="KW-1185">Reference proteome</keyword>
<accession>A0A1I6M2P0</accession>
<organism evidence="1 2">
    <name type="scientific">Halomicrobium zhouii</name>
    <dbReference type="NCBI Taxonomy" id="767519"/>
    <lineage>
        <taxon>Archaea</taxon>
        <taxon>Methanobacteriati</taxon>
        <taxon>Methanobacteriota</taxon>
        <taxon>Stenosarchaea group</taxon>
        <taxon>Halobacteria</taxon>
        <taxon>Halobacteriales</taxon>
        <taxon>Haloarculaceae</taxon>
        <taxon>Halomicrobium</taxon>
    </lineage>
</organism>
<proteinExistence type="predicted"/>